<feature type="domain" description="ORC1/DEAH AAA+ ATPase" evidence="1">
    <location>
        <begin position="45"/>
        <end position="101"/>
    </location>
</feature>
<dbReference type="PANTHER" id="PTHR35894:SF1">
    <property type="entry name" value="PHOSPHORIBULOKINASE _ URIDINE KINASE FAMILY"/>
    <property type="match status" value="1"/>
</dbReference>
<proteinExistence type="predicted"/>
<organism evidence="2">
    <name type="scientific">mine drainage metagenome</name>
    <dbReference type="NCBI Taxonomy" id="410659"/>
    <lineage>
        <taxon>unclassified sequences</taxon>
        <taxon>metagenomes</taxon>
        <taxon>ecological metagenomes</taxon>
    </lineage>
</organism>
<accession>T0Z2G4</accession>
<evidence type="ECO:0000259" key="1">
    <source>
        <dbReference type="Pfam" id="PF13401"/>
    </source>
</evidence>
<evidence type="ECO:0000313" key="2">
    <source>
        <dbReference type="EMBL" id="EQD42106.1"/>
    </source>
</evidence>
<dbReference type="InterPro" id="IPR052026">
    <property type="entry name" value="ExeA_AAA_ATPase_DNA-bind"/>
</dbReference>
<dbReference type="GO" id="GO:0016887">
    <property type="term" value="F:ATP hydrolysis activity"/>
    <property type="evidence" value="ECO:0007669"/>
    <property type="project" value="InterPro"/>
</dbReference>
<protein>
    <submittedName>
        <fullName evidence="2">AAA ATPase</fullName>
    </submittedName>
</protein>
<dbReference type="EMBL" id="AUZZ01007559">
    <property type="protein sequence ID" value="EQD42106.1"/>
    <property type="molecule type" value="Genomic_DNA"/>
</dbReference>
<reference evidence="2" key="2">
    <citation type="journal article" date="2014" name="ISME J.">
        <title>Microbial stratification in low pH oxic and suboxic macroscopic growths along an acid mine drainage.</title>
        <authorList>
            <person name="Mendez-Garcia C."/>
            <person name="Mesa V."/>
            <person name="Sprenger R.R."/>
            <person name="Richter M."/>
            <person name="Diez M.S."/>
            <person name="Solano J."/>
            <person name="Bargiela R."/>
            <person name="Golyshina O.V."/>
            <person name="Manteca A."/>
            <person name="Ramos J.L."/>
            <person name="Gallego J.R."/>
            <person name="Llorente I."/>
            <person name="Martins Dos Santos V.A."/>
            <person name="Jensen O.N."/>
            <person name="Pelaez A.I."/>
            <person name="Sanchez J."/>
            <person name="Ferrer M."/>
        </authorList>
    </citation>
    <scope>NUCLEOTIDE SEQUENCE</scope>
</reference>
<sequence length="113" mass="12520">MTTLYTPYFGLREDPFGMAPDPHFLFLSPLHQEGLAHLLYGVTQPGGFIELSGPVGTGKTTLVRRLLEQPPADFEIALIINPKQTPKAFIRNLLQEIQPQTSLASHRADLPTL</sequence>
<reference evidence="2" key="1">
    <citation type="submission" date="2013-08" db="EMBL/GenBank/DDBJ databases">
        <authorList>
            <person name="Mendez C."/>
            <person name="Richter M."/>
            <person name="Ferrer M."/>
            <person name="Sanchez J."/>
        </authorList>
    </citation>
    <scope>NUCLEOTIDE SEQUENCE</scope>
</reference>
<name>T0Z2G4_9ZZZZ</name>
<dbReference type="Gene3D" id="3.40.50.300">
    <property type="entry name" value="P-loop containing nucleotide triphosphate hydrolases"/>
    <property type="match status" value="1"/>
</dbReference>
<comment type="caution">
    <text evidence="2">The sequence shown here is derived from an EMBL/GenBank/DDBJ whole genome shotgun (WGS) entry which is preliminary data.</text>
</comment>
<dbReference type="PANTHER" id="PTHR35894">
    <property type="entry name" value="GENERAL SECRETION PATHWAY PROTEIN A-RELATED"/>
    <property type="match status" value="1"/>
</dbReference>
<dbReference type="SUPFAM" id="SSF52540">
    <property type="entry name" value="P-loop containing nucleoside triphosphate hydrolases"/>
    <property type="match status" value="1"/>
</dbReference>
<feature type="non-terminal residue" evidence="2">
    <location>
        <position position="113"/>
    </location>
</feature>
<dbReference type="AlphaFoldDB" id="T0Z2G4"/>
<dbReference type="Pfam" id="PF13401">
    <property type="entry name" value="AAA_22"/>
    <property type="match status" value="1"/>
</dbReference>
<gene>
    <name evidence="2" type="ORF">B2A_10491</name>
</gene>
<dbReference type="InterPro" id="IPR049945">
    <property type="entry name" value="AAA_22"/>
</dbReference>
<dbReference type="InterPro" id="IPR027417">
    <property type="entry name" value="P-loop_NTPase"/>
</dbReference>